<feature type="transmembrane region" description="Helical" evidence="1">
    <location>
        <begin position="87"/>
        <end position="109"/>
    </location>
</feature>
<dbReference type="AlphaFoldDB" id="A0A1H8HIV3"/>
<organism evidence="2 3">
    <name type="scientific">Loktanella fryxellensis</name>
    <dbReference type="NCBI Taxonomy" id="245187"/>
    <lineage>
        <taxon>Bacteria</taxon>
        <taxon>Pseudomonadati</taxon>
        <taxon>Pseudomonadota</taxon>
        <taxon>Alphaproteobacteria</taxon>
        <taxon>Rhodobacterales</taxon>
        <taxon>Roseobacteraceae</taxon>
        <taxon>Loktanella</taxon>
    </lineage>
</organism>
<keyword evidence="1" id="KW-0472">Membrane</keyword>
<dbReference type="RefSeq" id="WP_089904672.1">
    <property type="nucleotide sequence ID" value="NZ_FOCI01000021.1"/>
</dbReference>
<name>A0A1H8HIV3_9RHOB</name>
<evidence type="ECO:0000313" key="2">
    <source>
        <dbReference type="EMBL" id="SEN55458.1"/>
    </source>
</evidence>
<gene>
    <name evidence="2" type="ORF">SAMN04488003_1215</name>
</gene>
<reference evidence="2 3" key="1">
    <citation type="submission" date="2016-10" db="EMBL/GenBank/DDBJ databases">
        <authorList>
            <person name="de Groot N.N."/>
        </authorList>
    </citation>
    <scope>NUCLEOTIDE SEQUENCE [LARGE SCALE GENOMIC DNA]</scope>
    <source>
        <strain evidence="2 3">DSM 16213</strain>
    </source>
</reference>
<dbReference type="STRING" id="245187.SAMN04488003_1215"/>
<dbReference type="OrthoDB" id="978939at2"/>
<evidence type="ECO:0000256" key="1">
    <source>
        <dbReference type="SAM" id="Phobius"/>
    </source>
</evidence>
<accession>A0A1H8HIV3</accession>
<dbReference type="Proteomes" id="UP000199585">
    <property type="component" value="Unassembled WGS sequence"/>
</dbReference>
<proteinExistence type="predicted"/>
<protein>
    <submittedName>
        <fullName evidence="2">Uncharacterized membrane protein</fullName>
    </submittedName>
</protein>
<sequence>MNTFIAVVFPSDDKAYRGMQTLWHMDGEGEITMHGAAIVHRDDMGHIRVNQRNGDAGMRTAIGIGIGALLGLLAGPVGVAAGVAGAAALSVGAAAGVGALAGGAVGAAADAITEQHRDDATYGSFFMLQDGESAVVAEVSEDEIAVVDDAMRPLGGTVHRRKTDPALQAAFGADRNGGYLQPYYDPSHHV</sequence>
<keyword evidence="1" id="KW-0812">Transmembrane</keyword>
<feature type="transmembrane region" description="Helical" evidence="1">
    <location>
        <begin position="61"/>
        <end position="81"/>
    </location>
</feature>
<evidence type="ECO:0000313" key="3">
    <source>
        <dbReference type="Proteomes" id="UP000199585"/>
    </source>
</evidence>
<keyword evidence="3" id="KW-1185">Reference proteome</keyword>
<keyword evidence="1" id="KW-1133">Transmembrane helix</keyword>
<dbReference type="EMBL" id="FOCI01000021">
    <property type="protein sequence ID" value="SEN55458.1"/>
    <property type="molecule type" value="Genomic_DNA"/>
</dbReference>